<evidence type="ECO:0000256" key="3">
    <source>
        <dbReference type="ARBA" id="ARBA00022694"/>
    </source>
</evidence>
<dbReference type="KEGG" id="aten:116296978"/>
<reference evidence="11" key="1">
    <citation type="submission" date="2025-08" db="UniProtKB">
        <authorList>
            <consortium name="RefSeq"/>
        </authorList>
    </citation>
    <scope>IDENTIFICATION</scope>
    <source>
        <tissue evidence="11">Tentacle</tissue>
    </source>
</reference>
<sequence length="523" mass="59689">MDGNVCSVVATLHELRLCARCILRFIDERKSSSYEESYKNVQGLVSEKYGIEFKSRTNEDENSNGMEVIDDDKTNDKQKTEECAHICPSCLGILQEQCDGTVIKQIEEEVTNSGFEIESFTFSVSLPLCTLVRQHSIFLHLKEKFSDFYSGKTSVDNLPSIKEVFKWVCGPALGLMLGVFFQHESSFQILIKFAYDNGNEELEFLTEVDPSRFKERKAKKRAPVIPLFSVTSIRKALCDLQTAKQLRKYAYCPPSFARYKSYCAEVICSHSSILLAGRYNKYSRTLPQTPWIIDGERMLESSVQEKICDILLSKVQADDCKFSSGGREDIDVRMLGTGRPFVAELINPHKTILSKEFLAHTQKEINLSTTDVKIRHLQVVTKEEYSTLKEAENTKTKTYSCLVWTEKEISEKDLEKLTEIKDLKLQQKTPLRVLHRRPLAVREKVIHSMSTEWKDCHHFTLYLKTMAGTYVKEFVHGDFGRTKPNIGCLLNLEADILELDVESVDVNWPPPLDPSPEALPSSD</sequence>
<evidence type="ECO:0000313" key="11">
    <source>
        <dbReference type="RefSeq" id="XP_031560971.1"/>
    </source>
</evidence>
<dbReference type="FunFam" id="3.30.70.3190:FF:000001">
    <property type="entry name" value="tRNA pseudouridine synthase Pus10"/>
    <property type="match status" value="1"/>
</dbReference>
<gene>
    <name evidence="11" type="primary">LOC116296978</name>
</gene>
<comment type="similarity">
    <text evidence="1">Belongs to the pseudouridine synthase Pus10 family.</text>
</comment>
<evidence type="ECO:0000256" key="2">
    <source>
        <dbReference type="ARBA" id="ARBA00012787"/>
    </source>
</evidence>
<feature type="domain" description="Pus10-like C-terminal" evidence="9">
    <location>
        <begin position="275"/>
        <end position="505"/>
    </location>
</feature>
<dbReference type="PANTHER" id="PTHR21568:SF0">
    <property type="entry name" value="TRNA PSEUDOURIDINE SYNTHASE PUS10"/>
    <property type="match status" value="1"/>
</dbReference>
<dbReference type="InParanoid" id="A0A6P8I0C2"/>
<dbReference type="GO" id="GO:0003723">
    <property type="term" value="F:RNA binding"/>
    <property type="evidence" value="ECO:0007669"/>
    <property type="project" value="InterPro"/>
</dbReference>
<dbReference type="RefSeq" id="XP_031560971.1">
    <property type="nucleotide sequence ID" value="XM_031705111.1"/>
</dbReference>
<evidence type="ECO:0000259" key="9">
    <source>
        <dbReference type="Pfam" id="PF21238"/>
    </source>
</evidence>
<dbReference type="NCBIfam" id="TIGR01213">
    <property type="entry name" value="pseudo_Pus10arc"/>
    <property type="match status" value="1"/>
</dbReference>
<feature type="domain" description="Pus10 N-terminal eukaryotes" evidence="8">
    <location>
        <begin position="87"/>
        <end position="268"/>
    </location>
</feature>
<dbReference type="Pfam" id="PF21237">
    <property type="entry name" value="Pus10_N_euk"/>
    <property type="match status" value="1"/>
</dbReference>
<proteinExistence type="inferred from homology"/>
<dbReference type="Gene3D" id="3.30.70.3190">
    <property type="match status" value="1"/>
</dbReference>
<dbReference type="InterPro" id="IPR048742">
    <property type="entry name" value="Pus10_N_euk"/>
</dbReference>
<evidence type="ECO:0000256" key="6">
    <source>
        <dbReference type="ARBA" id="ARBA00079393"/>
    </source>
</evidence>
<dbReference type="SUPFAM" id="SSF55120">
    <property type="entry name" value="Pseudouridine synthase"/>
    <property type="match status" value="1"/>
</dbReference>
<dbReference type="InterPro" id="IPR020103">
    <property type="entry name" value="PsdUridine_synth_cat_dom_sf"/>
</dbReference>
<dbReference type="Gene3D" id="1.10.10.2050">
    <property type="match status" value="1"/>
</dbReference>
<evidence type="ECO:0000256" key="5">
    <source>
        <dbReference type="ARBA" id="ARBA00075270"/>
    </source>
</evidence>
<dbReference type="EC" id="5.4.99.25" evidence="2"/>
<evidence type="ECO:0000256" key="1">
    <source>
        <dbReference type="ARBA" id="ARBA00009652"/>
    </source>
</evidence>
<dbReference type="GeneID" id="116296978"/>
<evidence type="ECO:0000313" key="10">
    <source>
        <dbReference type="Proteomes" id="UP000515163"/>
    </source>
</evidence>
<accession>A0A6P8I0C2</accession>
<dbReference type="InterPro" id="IPR039894">
    <property type="entry name" value="Pus10-like"/>
</dbReference>
<name>A0A6P8I0C2_ACTTE</name>
<dbReference type="PANTHER" id="PTHR21568">
    <property type="entry name" value="TRNA PSEUDOURIDINE SYNTHASE PUS10"/>
    <property type="match status" value="1"/>
</dbReference>
<evidence type="ECO:0000256" key="4">
    <source>
        <dbReference type="ARBA" id="ARBA00023235"/>
    </source>
</evidence>
<dbReference type="GO" id="GO:0031119">
    <property type="term" value="P:tRNA pseudouridine synthesis"/>
    <property type="evidence" value="ECO:0007669"/>
    <property type="project" value="UniProtKB-ARBA"/>
</dbReference>
<dbReference type="Pfam" id="PF21238">
    <property type="entry name" value="Pus10_C"/>
    <property type="match status" value="1"/>
</dbReference>
<protein>
    <recommendedName>
        <fullName evidence="2">tRNA pseudouridine(55) synthase</fullName>
        <ecNumber evidence="2">5.4.99.25</ecNumber>
    </recommendedName>
    <alternativeName>
        <fullName evidence="7">tRNA pseudouridine 55 synthase</fullName>
    </alternativeName>
    <alternativeName>
        <fullName evidence="5">tRNA pseudouridylate synthase</fullName>
    </alternativeName>
    <alternativeName>
        <fullName evidence="6">tRNA-uridine isomerase</fullName>
    </alternativeName>
</protein>
<evidence type="ECO:0000256" key="7">
    <source>
        <dbReference type="ARBA" id="ARBA00083669"/>
    </source>
</evidence>
<dbReference type="FunFam" id="3.30.70.2510:FF:000001">
    <property type="entry name" value="tRNA pseudouridine synthase Pus10"/>
    <property type="match status" value="1"/>
</dbReference>
<keyword evidence="4" id="KW-0413">Isomerase</keyword>
<dbReference type="Gene3D" id="3.30.70.2510">
    <property type="match status" value="1"/>
</dbReference>
<dbReference type="Proteomes" id="UP000515163">
    <property type="component" value="Unplaced"/>
</dbReference>
<keyword evidence="3" id="KW-0819">tRNA processing</keyword>
<dbReference type="InterPro" id="IPR048741">
    <property type="entry name" value="Pus10-like_C"/>
</dbReference>
<evidence type="ECO:0000259" key="8">
    <source>
        <dbReference type="Pfam" id="PF21237"/>
    </source>
</evidence>
<keyword evidence="10" id="KW-1185">Reference proteome</keyword>
<dbReference type="AlphaFoldDB" id="A0A6P8I0C2"/>
<organism evidence="10 11">
    <name type="scientific">Actinia tenebrosa</name>
    <name type="common">Australian red waratah sea anemone</name>
    <dbReference type="NCBI Taxonomy" id="6105"/>
    <lineage>
        <taxon>Eukaryota</taxon>
        <taxon>Metazoa</taxon>
        <taxon>Cnidaria</taxon>
        <taxon>Anthozoa</taxon>
        <taxon>Hexacorallia</taxon>
        <taxon>Actiniaria</taxon>
        <taxon>Actiniidae</taxon>
        <taxon>Actinia</taxon>
    </lineage>
</organism>
<dbReference type="GO" id="GO:0160148">
    <property type="term" value="F:tRNA pseudouridine(55) synthase activity"/>
    <property type="evidence" value="ECO:0007669"/>
    <property type="project" value="UniProtKB-EC"/>
</dbReference>
<dbReference type="FunCoup" id="A0A6P8I0C2">
    <property type="interactions" value="3129"/>
</dbReference>
<dbReference type="OrthoDB" id="271937at2759"/>